<name>A0A1G6LHZ3_9BACI</name>
<keyword evidence="2" id="KW-0472">Membrane</keyword>
<feature type="transmembrane region" description="Helical" evidence="2">
    <location>
        <begin position="98"/>
        <end position="120"/>
    </location>
</feature>
<gene>
    <name evidence="4" type="ORF">SAMN05421737_108132</name>
</gene>
<evidence type="ECO:0000313" key="5">
    <source>
        <dbReference type="Proteomes" id="UP000242662"/>
    </source>
</evidence>
<feature type="transmembrane region" description="Helical" evidence="2">
    <location>
        <begin position="156"/>
        <end position="178"/>
    </location>
</feature>
<dbReference type="EMBL" id="FMYM01000008">
    <property type="protein sequence ID" value="SDC42803.1"/>
    <property type="molecule type" value="Genomic_DNA"/>
</dbReference>
<dbReference type="OrthoDB" id="9810270at2"/>
<dbReference type="Pfam" id="PF09335">
    <property type="entry name" value="VTT_dom"/>
    <property type="match status" value="1"/>
</dbReference>
<dbReference type="PANTHER" id="PTHR42709:SF11">
    <property type="entry name" value="DEDA FAMILY PROTEIN"/>
    <property type="match status" value="1"/>
</dbReference>
<dbReference type="GO" id="GO:0005886">
    <property type="term" value="C:plasma membrane"/>
    <property type="evidence" value="ECO:0007669"/>
    <property type="project" value="TreeGrafter"/>
</dbReference>
<dbReference type="InterPro" id="IPR032816">
    <property type="entry name" value="VTT_dom"/>
</dbReference>
<keyword evidence="2" id="KW-1133">Transmembrane helix</keyword>
<sequence length="197" mass="22289">MESFVNFLEAFGYFGLIVHSFLDAIIFPIPAFFTQVSLSLVNPNQALLLATAGYIACLAGTPIGYFLGKLLGNKVLQRFLNPDKLQKAETLFRRNGEAAILIGSFTPIPFKIFTILSGSLHFSLWKLMLYASIGRAVKFYVVGLLFYFYGHHAEDIISSSFTYIMLGCSFILFIGVLIKRRLQRRKEKRRNVNRNVS</sequence>
<dbReference type="PANTHER" id="PTHR42709">
    <property type="entry name" value="ALKALINE PHOSPHATASE LIKE PROTEIN"/>
    <property type="match status" value="1"/>
</dbReference>
<dbReference type="InterPro" id="IPR051311">
    <property type="entry name" value="DedA_domain"/>
</dbReference>
<dbReference type="STRING" id="1464122.SAMN05421737_108132"/>
<reference evidence="5" key="1">
    <citation type="submission" date="2016-09" db="EMBL/GenBank/DDBJ databases">
        <authorList>
            <person name="Varghese N."/>
            <person name="Submissions S."/>
        </authorList>
    </citation>
    <scope>NUCLEOTIDE SEQUENCE [LARGE SCALE GENOMIC DNA]</scope>
    <source>
        <strain evidence="5">25nlg</strain>
    </source>
</reference>
<keyword evidence="2" id="KW-0812">Transmembrane</keyword>
<comment type="similarity">
    <text evidence="1">Belongs to the DedA family.</text>
</comment>
<organism evidence="4 5">
    <name type="scientific">Shouchella lonarensis</name>
    <dbReference type="NCBI Taxonomy" id="1464122"/>
    <lineage>
        <taxon>Bacteria</taxon>
        <taxon>Bacillati</taxon>
        <taxon>Bacillota</taxon>
        <taxon>Bacilli</taxon>
        <taxon>Bacillales</taxon>
        <taxon>Bacillaceae</taxon>
        <taxon>Shouchella</taxon>
    </lineage>
</organism>
<evidence type="ECO:0000256" key="2">
    <source>
        <dbReference type="SAM" id="Phobius"/>
    </source>
</evidence>
<evidence type="ECO:0000313" key="4">
    <source>
        <dbReference type="EMBL" id="SDC42803.1"/>
    </source>
</evidence>
<proteinExistence type="inferred from homology"/>
<keyword evidence="5" id="KW-1185">Reference proteome</keyword>
<dbReference type="Proteomes" id="UP000242662">
    <property type="component" value="Unassembled WGS sequence"/>
</dbReference>
<evidence type="ECO:0000259" key="3">
    <source>
        <dbReference type="Pfam" id="PF09335"/>
    </source>
</evidence>
<feature type="transmembrane region" description="Helical" evidence="2">
    <location>
        <begin position="12"/>
        <end position="34"/>
    </location>
</feature>
<feature type="transmembrane region" description="Helical" evidence="2">
    <location>
        <begin position="46"/>
        <end position="67"/>
    </location>
</feature>
<dbReference type="AlphaFoldDB" id="A0A1G6LHZ3"/>
<protein>
    <submittedName>
        <fullName evidence="4">Membrane protein YqaA, SNARE-associated domain</fullName>
    </submittedName>
</protein>
<evidence type="ECO:0000256" key="1">
    <source>
        <dbReference type="ARBA" id="ARBA00010792"/>
    </source>
</evidence>
<feature type="domain" description="VTT" evidence="3">
    <location>
        <begin position="49"/>
        <end position="146"/>
    </location>
</feature>
<dbReference type="RefSeq" id="WP_090776134.1">
    <property type="nucleotide sequence ID" value="NZ_FMYM01000008.1"/>
</dbReference>
<accession>A0A1G6LHZ3</accession>
<feature type="transmembrane region" description="Helical" evidence="2">
    <location>
        <begin position="127"/>
        <end position="150"/>
    </location>
</feature>